<dbReference type="EMBL" id="KI925455">
    <property type="protein sequence ID" value="ETW85903.1"/>
    <property type="molecule type" value="Genomic_DNA"/>
</dbReference>
<feature type="transmembrane region" description="Helical" evidence="2">
    <location>
        <begin position="253"/>
        <end position="273"/>
    </location>
</feature>
<accession>W4KJ75</accession>
<dbReference type="GeneID" id="20672629"/>
<dbReference type="AlphaFoldDB" id="W4KJ75"/>
<dbReference type="InParanoid" id="W4KJ75"/>
<keyword evidence="2" id="KW-0812">Transmembrane</keyword>
<feature type="transmembrane region" description="Helical" evidence="2">
    <location>
        <begin position="149"/>
        <end position="169"/>
    </location>
</feature>
<keyword evidence="2" id="KW-0472">Membrane</keyword>
<gene>
    <name evidence="3" type="ORF">HETIRDRAFT_407746</name>
</gene>
<proteinExistence type="predicted"/>
<organism evidence="3 4">
    <name type="scientific">Heterobasidion irregulare (strain TC 32-1)</name>
    <dbReference type="NCBI Taxonomy" id="747525"/>
    <lineage>
        <taxon>Eukaryota</taxon>
        <taxon>Fungi</taxon>
        <taxon>Dikarya</taxon>
        <taxon>Basidiomycota</taxon>
        <taxon>Agaricomycotina</taxon>
        <taxon>Agaricomycetes</taxon>
        <taxon>Russulales</taxon>
        <taxon>Bondarzewiaceae</taxon>
        <taxon>Heterobasidion</taxon>
        <taxon>Heterobasidion annosum species complex</taxon>
    </lineage>
</organism>
<feature type="transmembrane region" description="Helical" evidence="2">
    <location>
        <begin position="279"/>
        <end position="299"/>
    </location>
</feature>
<name>W4KJ75_HETIT</name>
<dbReference type="HOGENOM" id="CLU_034489_0_0_1"/>
<evidence type="ECO:0000256" key="1">
    <source>
        <dbReference type="SAM" id="MobiDB-lite"/>
    </source>
</evidence>
<feature type="region of interest" description="Disordered" evidence="1">
    <location>
        <begin position="380"/>
        <end position="399"/>
    </location>
</feature>
<reference evidence="3 4" key="1">
    <citation type="journal article" date="2012" name="New Phytol.">
        <title>Insight into trade-off between wood decay and parasitism from the genome of a fungal forest pathogen.</title>
        <authorList>
            <person name="Olson A."/>
            <person name="Aerts A."/>
            <person name="Asiegbu F."/>
            <person name="Belbahri L."/>
            <person name="Bouzid O."/>
            <person name="Broberg A."/>
            <person name="Canback B."/>
            <person name="Coutinho P.M."/>
            <person name="Cullen D."/>
            <person name="Dalman K."/>
            <person name="Deflorio G."/>
            <person name="van Diepen L.T."/>
            <person name="Dunand C."/>
            <person name="Duplessis S."/>
            <person name="Durling M."/>
            <person name="Gonthier P."/>
            <person name="Grimwood J."/>
            <person name="Fossdal C.G."/>
            <person name="Hansson D."/>
            <person name="Henrissat B."/>
            <person name="Hietala A."/>
            <person name="Himmelstrand K."/>
            <person name="Hoffmeister D."/>
            <person name="Hogberg N."/>
            <person name="James T.Y."/>
            <person name="Karlsson M."/>
            <person name="Kohler A."/>
            <person name="Kues U."/>
            <person name="Lee Y.H."/>
            <person name="Lin Y.C."/>
            <person name="Lind M."/>
            <person name="Lindquist E."/>
            <person name="Lombard V."/>
            <person name="Lucas S."/>
            <person name="Lunden K."/>
            <person name="Morin E."/>
            <person name="Murat C."/>
            <person name="Park J."/>
            <person name="Raffaello T."/>
            <person name="Rouze P."/>
            <person name="Salamov A."/>
            <person name="Schmutz J."/>
            <person name="Solheim H."/>
            <person name="Stahlberg J."/>
            <person name="Velez H."/>
            <person name="de Vries R.P."/>
            <person name="Wiebenga A."/>
            <person name="Woodward S."/>
            <person name="Yakovlev I."/>
            <person name="Garbelotto M."/>
            <person name="Martin F."/>
            <person name="Grigoriev I.V."/>
            <person name="Stenlid J."/>
        </authorList>
    </citation>
    <scope>NUCLEOTIDE SEQUENCE [LARGE SCALE GENOMIC DNA]</scope>
    <source>
        <strain evidence="3 4">TC 32-1</strain>
    </source>
</reference>
<feature type="transmembrane region" description="Helical" evidence="2">
    <location>
        <begin position="175"/>
        <end position="195"/>
    </location>
</feature>
<protein>
    <submittedName>
        <fullName evidence="3">Uncharacterized protein</fullName>
    </submittedName>
</protein>
<feature type="compositionally biased region" description="Polar residues" evidence="1">
    <location>
        <begin position="390"/>
        <end position="399"/>
    </location>
</feature>
<evidence type="ECO:0000256" key="2">
    <source>
        <dbReference type="SAM" id="Phobius"/>
    </source>
</evidence>
<dbReference type="RefSeq" id="XP_009542709.1">
    <property type="nucleotide sequence ID" value="XM_009544414.1"/>
</dbReference>
<dbReference type="Proteomes" id="UP000030671">
    <property type="component" value="Unassembled WGS sequence"/>
</dbReference>
<keyword evidence="2" id="KW-1133">Transmembrane helix</keyword>
<sequence length="399" mass="43504">MPPTCSPSSQRVSFLADSAQFSSVRTQWENPHDILSILMIIGGDIVQRAVAQLAGSRFSFTPVAFSFGWVAYSINAVCSAIGDGRLMPAVEGSFMLVNAKNGYTRTIQSWVLARLVRDHRSHEGGKHSLSIFFYRTSSTRPIGVTDTDWVYCSGVAVMIVQAGIAVIPGVLHDNWVTLILTLTGTVLALVGGAWPQWYAEKWSARPLLPGNKKGEVVILTRGNGSKEAIVIINEHGGLRLEDLAAERDVRSQCTIIFTSLLAVLWIVHLLVVASLQNDAWYLLAVGALGMTQNIVAAGARRSPGALGIHLEKGEVVHKEKVFLTLQAAEARQRHVGLSLLPIFFPGGLRKEEEDWRQSKLAEYDENRSILGSVAMPVIESDTDEKDDVFTSVNSSPADN</sequence>
<dbReference type="eggNOG" id="ENOG502SH7B">
    <property type="taxonomic scope" value="Eukaryota"/>
</dbReference>
<evidence type="ECO:0000313" key="4">
    <source>
        <dbReference type="Proteomes" id="UP000030671"/>
    </source>
</evidence>
<keyword evidence="4" id="KW-1185">Reference proteome</keyword>
<dbReference type="OrthoDB" id="1937642at2759"/>
<dbReference type="KEGG" id="hir:HETIRDRAFT_407746"/>
<evidence type="ECO:0000313" key="3">
    <source>
        <dbReference type="EMBL" id="ETW85903.1"/>
    </source>
</evidence>